<reference evidence="2 3" key="1">
    <citation type="submission" date="2016-05" db="EMBL/GenBank/DDBJ databases">
        <title>Chromosome and linear plasmid sequence of a 2015 human isolate of tick-borne relapsing fever spirochete, Borrelia turicatae.</title>
        <authorList>
            <person name="Kingry L.C."/>
            <person name="Dhwani B."/>
            <person name="Replogle A."/>
            <person name="Sexton C."/>
            <person name="Rowe L."/>
            <person name="Stermole B.M."/>
            <person name="Christensen A.M."/>
            <person name="Schriefer M.E."/>
        </authorList>
    </citation>
    <scope>NUCLEOTIDE SEQUENCE [LARGE SCALE GENOMIC DNA]</scope>
    <source>
        <strain evidence="2 3">BTE5EL</strain>
    </source>
</reference>
<dbReference type="Pfam" id="PF01312">
    <property type="entry name" value="Bac_export_2"/>
    <property type="match status" value="1"/>
</dbReference>
<dbReference type="EMBL" id="CP015629">
    <property type="protein sequence ID" value="ANF34151.1"/>
    <property type="molecule type" value="Genomic_DNA"/>
</dbReference>
<dbReference type="GO" id="GO:0009306">
    <property type="term" value="P:protein secretion"/>
    <property type="evidence" value="ECO:0007669"/>
    <property type="project" value="InterPro"/>
</dbReference>
<sequence>MHGEKLALLIKYDTKFPAPFILAKARGEKVLRIKELAKREGIPIVEDKYLSESLFLVNEGDFIDSKYFKVVAHILSVVYKLKSNKL</sequence>
<keyword evidence="2" id="KW-0966">Cell projection</keyword>
<dbReference type="InterPro" id="IPR029025">
    <property type="entry name" value="T3SS_substrate_exporter_C"/>
</dbReference>
<name>A0A172XBW5_BORTU</name>
<evidence type="ECO:0000313" key="3">
    <source>
        <dbReference type="Proteomes" id="UP000264231"/>
    </source>
</evidence>
<dbReference type="RefSeq" id="WP_011772635.1">
    <property type="nucleotide sequence ID" value="NZ_CP015629.1"/>
</dbReference>
<dbReference type="Gene3D" id="3.40.1690.10">
    <property type="entry name" value="secretion proteins EscU"/>
    <property type="match status" value="1"/>
</dbReference>
<dbReference type="AlphaFoldDB" id="A0A172XBW5"/>
<gene>
    <name evidence="2" type="ORF">A7978_03520</name>
</gene>
<dbReference type="OMA" id="KFPAPFI"/>
<keyword evidence="2" id="KW-0969">Cilium</keyword>
<evidence type="ECO:0000256" key="1">
    <source>
        <dbReference type="ARBA" id="ARBA00010690"/>
    </source>
</evidence>
<comment type="similarity">
    <text evidence="1">Belongs to the type III secretion exporter family.</text>
</comment>
<dbReference type="Proteomes" id="UP000264231">
    <property type="component" value="Chromosome"/>
</dbReference>
<dbReference type="SUPFAM" id="SSF160544">
    <property type="entry name" value="EscU C-terminal domain-like"/>
    <property type="match status" value="1"/>
</dbReference>
<evidence type="ECO:0000313" key="2">
    <source>
        <dbReference type="EMBL" id="ANF34151.1"/>
    </source>
</evidence>
<dbReference type="InterPro" id="IPR006135">
    <property type="entry name" value="T3SS_substrate_exporter"/>
</dbReference>
<organism evidence="2 3">
    <name type="scientific">Borrelia turicatae</name>
    <dbReference type="NCBI Taxonomy" id="142"/>
    <lineage>
        <taxon>Bacteria</taxon>
        <taxon>Pseudomonadati</taxon>
        <taxon>Spirochaetota</taxon>
        <taxon>Spirochaetia</taxon>
        <taxon>Spirochaetales</taxon>
        <taxon>Borreliaceae</taxon>
        <taxon>Borrelia</taxon>
    </lineage>
</organism>
<dbReference type="PANTHER" id="PTHR30531:SF12">
    <property type="entry name" value="FLAGELLAR BIOSYNTHETIC PROTEIN FLHB"/>
    <property type="match status" value="1"/>
</dbReference>
<keyword evidence="2" id="KW-0282">Flagellum</keyword>
<dbReference type="GO" id="GO:0005886">
    <property type="term" value="C:plasma membrane"/>
    <property type="evidence" value="ECO:0007669"/>
    <property type="project" value="TreeGrafter"/>
</dbReference>
<proteinExistence type="inferred from homology"/>
<dbReference type="PANTHER" id="PTHR30531">
    <property type="entry name" value="FLAGELLAR BIOSYNTHETIC PROTEIN FLHB"/>
    <property type="match status" value="1"/>
</dbReference>
<protein>
    <submittedName>
        <fullName evidence="2">Flagellar biosynthesis protein FlhB</fullName>
    </submittedName>
</protein>
<accession>A0A172XBW5</accession>